<sequence length="612" mass="69492">MAISDMTPDNAMAAKLTSLLQRARELKQSASIDPPLQVSELVTDNEPLLGHLISDKDVRILAVERAAKNIFYGNLGSIPITDPSFVEIWNLLDILQYCGDRDLSSQQLVLLLIEELLDSQSISGCRYVFSYLESRREAIIANNNKNKDLVILRLCNELLRRLSRAEDPVFCGRVYIFMFQSFPLGDKSSVNLRGNFHVENVTTFEEYLQDSMQDGNQMQVDEGRTEEKVKDQVNTGDAAAKPAESESIDKEKSDTMDIDTLYPVFWSLQHSFSNPPRLFEEENFKQFQQSLEATLTKFKEAETVSATADLDRKKGAKPRAEDEFASTFNPKYLTSRDLFKLELSDLAFQRHILVQALILIDFLLTLTDKSKKKPYYANAQKAMQYSFTLGEEDTEWALGIKTSITNYLQEGTEGKFYYRMVDTVLSRDKNWVRWKMENCHPFTRDRVSPPDCLGAKSGAQGAVKSHVLKLVNQSRGLEYMSTDNAQRRLAKLKEADSFILPSAESYAKSIQMADLDLEMATTEEERQELEEKKSSSTWRGLRLSSKNRLRSFDRAEDGKGGLERLFQPGTWIEATGEDNAATATGPEVRDTVPHQRADEEQRADELSQVTTQ</sequence>
<evidence type="ECO:0000256" key="2">
    <source>
        <dbReference type="SAM" id="MobiDB-lite"/>
    </source>
</evidence>
<dbReference type="Proteomes" id="UP000799428">
    <property type="component" value="Unassembled WGS sequence"/>
</dbReference>
<dbReference type="GO" id="GO:0000445">
    <property type="term" value="C:THO complex part of transcription export complex"/>
    <property type="evidence" value="ECO:0007669"/>
    <property type="project" value="TreeGrafter"/>
</dbReference>
<protein>
    <recommendedName>
        <fullName evidence="5">Nuclear matrix protein</fullName>
    </recommendedName>
</protein>
<feature type="region of interest" description="Disordered" evidence="2">
    <location>
        <begin position="218"/>
        <end position="252"/>
    </location>
</feature>
<dbReference type="EMBL" id="MU005766">
    <property type="protein sequence ID" value="KAF2712635.1"/>
    <property type="molecule type" value="Genomic_DNA"/>
</dbReference>
<name>A0A6G1KJB4_9PLEO</name>
<accession>A0A6G1KJB4</accession>
<feature type="compositionally biased region" description="Basic and acidic residues" evidence="2">
    <location>
        <begin position="587"/>
        <end position="605"/>
    </location>
</feature>
<keyword evidence="1" id="KW-0175">Coiled coil</keyword>
<reference evidence="3" key="1">
    <citation type="journal article" date="2020" name="Stud. Mycol.">
        <title>101 Dothideomycetes genomes: a test case for predicting lifestyles and emergence of pathogens.</title>
        <authorList>
            <person name="Haridas S."/>
            <person name="Albert R."/>
            <person name="Binder M."/>
            <person name="Bloem J."/>
            <person name="Labutti K."/>
            <person name="Salamov A."/>
            <person name="Andreopoulos B."/>
            <person name="Baker S."/>
            <person name="Barry K."/>
            <person name="Bills G."/>
            <person name="Bluhm B."/>
            <person name="Cannon C."/>
            <person name="Castanera R."/>
            <person name="Culley D."/>
            <person name="Daum C."/>
            <person name="Ezra D."/>
            <person name="Gonzalez J."/>
            <person name="Henrissat B."/>
            <person name="Kuo A."/>
            <person name="Liang C."/>
            <person name="Lipzen A."/>
            <person name="Lutzoni F."/>
            <person name="Magnuson J."/>
            <person name="Mondo S."/>
            <person name="Nolan M."/>
            <person name="Ohm R."/>
            <person name="Pangilinan J."/>
            <person name="Park H.-J."/>
            <person name="Ramirez L."/>
            <person name="Alfaro M."/>
            <person name="Sun H."/>
            <person name="Tritt A."/>
            <person name="Yoshinaga Y."/>
            <person name="Zwiers L.-H."/>
            <person name="Turgeon B."/>
            <person name="Goodwin S."/>
            <person name="Spatafora J."/>
            <person name="Crous P."/>
            <person name="Grigoriev I."/>
        </authorList>
    </citation>
    <scope>NUCLEOTIDE SEQUENCE</scope>
    <source>
        <strain evidence="3">CBS 279.74</strain>
    </source>
</reference>
<keyword evidence="4" id="KW-1185">Reference proteome</keyword>
<dbReference type="InterPro" id="IPR021861">
    <property type="entry name" value="THO_THOC1"/>
</dbReference>
<gene>
    <name evidence="3" type="ORF">K504DRAFT_464705</name>
</gene>
<evidence type="ECO:0008006" key="5">
    <source>
        <dbReference type="Google" id="ProtNLM"/>
    </source>
</evidence>
<feature type="coiled-coil region" evidence="1">
    <location>
        <begin position="512"/>
        <end position="539"/>
    </location>
</feature>
<feature type="compositionally biased region" description="Basic and acidic residues" evidence="2">
    <location>
        <begin position="243"/>
        <end position="252"/>
    </location>
</feature>
<organism evidence="3 4">
    <name type="scientific">Pleomassaria siparia CBS 279.74</name>
    <dbReference type="NCBI Taxonomy" id="1314801"/>
    <lineage>
        <taxon>Eukaryota</taxon>
        <taxon>Fungi</taxon>
        <taxon>Dikarya</taxon>
        <taxon>Ascomycota</taxon>
        <taxon>Pezizomycotina</taxon>
        <taxon>Dothideomycetes</taxon>
        <taxon>Pleosporomycetidae</taxon>
        <taxon>Pleosporales</taxon>
        <taxon>Pleomassariaceae</taxon>
        <taxon>Pleomassaria</taxon>
    </lineage>
</organism>
<evidence type="ECO:0000313" key="3">
    <source>
        <dbReference type="EMBL" id="KAF2712635.1"/>
    </source>
</evidence>
<evidence type="ECO:0000256" key="1">
    <source>
        <dbReference type="SAM" id="Coils"/>
    </source>
</evidence>
<evidence type="ECO:0000313" key="4">
    <source>
        <dbReference type="Proteomes" id="UP000799428"/>
    </source>
</evidence>
<proteinExistence type="predicted"/>
<feature type="region of interest" description="Disordered" evidence="2">
    <location>
        <begin position="568"/>
        <end position="612"/>
    </location>
</feature>
<dbReference type="OrthoDB" id="10257415at2759"/>
<dbReference type="PANTHER" id="PTHR13265:SF0">
    <property type="entry name" value="HPR1"/>
    <property type="match status" value="1"/>
</dbReference>
<dbReference type="Pfam" id="PF11957">
    <property type="entry name" value="efThoc1"/>
    <property type="match status" value="1"/>
</dbReference>
<dbReference type="AlphaFoldDB" id="A0A6G1KJB4"/>
<feature type="compositionally biased region" description="Basic and acidic residues" evidence="2">
    <location>
        <begin position="221"/>
        <end position="231"/>
    </location>
</feature>
<dbReference type="GO" id="GO:0006406">
    <property type="term" value="P:mRNA export from nucleus"/>
    <property type="evidence" value="ECO:0007669"/>
    <property type="project" value="TreeGrafter"/>
</dbReference>
<dbReference type="PANTHER" id="PTHR13265">
    <property type="entry name" value="THO COMPLEX SUBUNIT 1"/>
    <property type="match status" value="1"/>
</dbReference>